<dbReference type="PANTHER" id="PTHR11124">
    <property type="entry name" value="VACUOLAR SORTING PROTEIN VPS29"/>
    <property type="match status" value="1"/>
</dbReference>
<comment type="caution">
    <text evidence="4">The sequence shown here is derived from an EMBL/GenBank/DDBJ whole genome shotgun (WGS) entry which is preliminary data.</text>
</comment>
<reference evidence="4 5" key="1">
    <citation type="submission" date="2020-08" db="EMBL/GenBank/DDBJ databases">
        <title>Cohnella phylogeny.</title>
        <authorList>
            <person name="Dunlap C."/>
        </authorList>
    </citation>
    <scope>NUCLEOTIDE SEQUENCE [LARGE SCALE GENOMIC DNA]</scope>
    <source>
        <strain evidence="4 5">CBP 2801</strain>
    </source>
</reference>
<dbReference type="InterPro" id="IPR000979">
    <property type="entry name" value="Phosphodiesterase_MJ0936/Vps29"/>
</dbReference>
<evidence type="ECO:0000259" key="3">
    <source>
        <dbReference type="Pfam" id="PF12850"/>
    </source>
</evidence>
<keyword evidence="2" id="KW-0479">Metal-binding</keyword>
<dbReference type="Proteomes" id="UP000564644">
    <property type="component" value="Unassembled WGS sequence"/>
</dbReference>
<evidence type="ECO:0000313" key="4">
    <source>
        <dbReference type="EMBL" id="MBB6735185.1"/>
    </source>
</evidence>
<dbReference type="InterPro" id="IPR029052">
    <property type="entry name" value="Metallo-depent_PP-like"/>
</dbReference>
<evidence type="ECO:0000256" key="2">
    <source>
        <dbReference type="RuleBase" id="RU362039"/>
    </source>
</evidence>
<organism evidence="4 5">
    <name type="scientific">Cohnella zeiphila</name>
    <dbReference type="NCBI Taxonomy" id="2761120"/>
    <lineage>
        <taxon>Bacteria</taxon>
        <taxon>Bacillati</taxon>
        <taxon>Bacillota</taxon>
        <taxon>Bacilli</taxon>
        <taxon>Bacillales</taxon>
        <taxon>Paenibacillaceae</taxon>
        <taxon>Cohnella</taxon>
    </lineage>
</organism>
<accession>A0A7X0SS79</accession>
<dbReference type="EC" id="3.1.4.-" evidence="2"/>
<sequence length="179" mass="19388">MRIGVVSDTHMPRAAKSLPAALVQAFRRVDRILHAGDWTDLSVLAHLSRIAPVDGVAGNNDGADIVRRLGYRKTIEVGPVRIGLVHGHGDGGRGATAERALKAFADDDVQAVVFGHSHIPMLEERDGVLLFNPGSPTDKRRQSRFSCGLLDIEDGRIRARHVFFEDKSPSQGKGGRAGR</sequence>
<dbReference type="CDD" id="cd00841">
    <property type="entry name" value="MPP_YfcE"/>
    <property type="match status" value="1"/>
</dbReference>
<comment type="similarity">
    <text evidence="1 2">Belongs to the metallophosphoesterase superfamily. YfcE family.</text>
</comment>
<dbReference type="AlphaFoldDB" id="A0A7X0SS79"/>
<evidence type="ECO:0000256" key="1">
    <source>
        <dbReference type="ARBA" id="ARBA00008950"/>
    </source>
</evidence>
<evidence type="ECO:0000313" key="5">
    <source>
        <dbReference type="Proteomes" id="UP000564644"/>
    </source>
</evidence>
<name>A0A7X0SS79_9BACL</name>
<protein>
    <recommendedName>
        <fullName evidence="2">Phosphoesterase</fullName>
        <ecNumber evidence="2">3.1.4.-</ecNumber>
    </recommendedName>
</protein>
<dbReference type="Gene3D" id="3.60.21.10">
    <property type="match status" value="1"/>
</dbReference>
<dbReference type="GO" id="GO:0046872">
    <property type="term" value="F:metal ion binding"/>
    <property type="evidence" value="ECO:0007669"/>
    <property type="project" value="UniProtKB-KW"/>
</dbReference>
<dbReference type="Pfam" id="PF12850">
    <property type="entry name" value="Metallophos_2"/>
    <property type="match status" value="1"/>
</dbReference>
<dbReference type="InterPro" id="IPR024654">
    <property type="entry name" value="Calcineurin-like_PHP_lpxH"/>
</dbReference>
<dbReference type="RefSeq" id="WP_185132842.1">
    <property type="nucleotide sequence ID" value="NZ_JACJVO010000045.1"/>
</dbReference>
<feature type="domain" description="Calcineurin-like phosphoesterase" evidence="3">
    <location>
        <begin position="1"/>
        <end position="154"/>
    </location>
</feature>
<dbReference type="InterPro" id="IPR041802">
    <property type="entry name" value="MPP_YfcE"/>
</dbReference>
<comment type="cofactor">
    <cofactor evidence="2">
        <name>a divalent metal cation</name>
        <dbReference type="ChEBI" id="CHEBI:60240"/>
    </cofactor>
</comment>
<keyword evidence="5" id="KW-1185">Reference proteome</keyword>
<dbReference type="NCBIfam" id="TIGR00040">
    <property type="entry name" value="yfcE"/>
    <property type="match status" value="1"/>
</dbReference>
<dbReference type="EMBL" id="JACJVO010000045">
    <property type="protein sequence ID" value="MBB6735185.1"/>
    <property type="molecule type" value="Genomic_DNA"/>
</dbReference>
<dbReference type="SUPFAM" id="SSF56300">
    <property type="entry name" value="Metallo-dependent phosphatases"/>
    <property type="match status" value="1"/>
</dbReference>
<dbReference type="GO" id="GO:0016787">
    <property type="term" value="F:hydrolase activity"/>
    <property type="evidence" value="ECO:0007669"/>
    <property type="project" value="UniProtKB-UniRule"/>
</dbReference>
<proteinExistence type="inferred from homology"/>
<gene>
    <name evidence="4" type="ORF">H7C18_30165</name>
</gene>